<dbReference type="AlphaFoldDB" id="A0A151ASE9"/>
<feature type="transmembrane region" description="Helical" evidence="1">
    <location>
        <begin position="6"/>
        <end position="24"/>
    </location>
</feature>
<organism evidence="2 3">
    <name type="scientific">Clostridium tepidiprofundi DSM 19306</name>
    <dbReference type="NCBI Taxonomy" id="1121338"/>
    <lineage>
        <taxon>Bacteria</taxon>
        <taxon>Bacillati</taxon>
        <taxon>Bacillota</taxon>
        <taxon>Clostridia</taxon>
        <taxon>Eubacteriales</taxon>
        <taxon>Clostridiaceae</taxon>
        <taxon>Clostridium</taxon>
    </lineage>
</organism>
<evidence type="ECO:0000313" key="2">
    <source>
        <dbReference type="EMBL" id="KYH30503.1"/>
    </source>
</evidence>
<protein>
    <submittedName>
        <fullName evidence="2">Uncharacterized protein</fullName>
    </submittedName>
</protein>
<sequence>MQKKVFILIAILGMFISIFTIKYINKPKSYELLFNWGISKEINNPERVEKALKIFGDVDFKKLSQLESSTGKYINYYEPFYNYKNHSFETIENIFKAMGHSDAADSDEIATLIFNLYKKEDTQTIVQSVINSKKEYKKIFDDIIEWYRSNNGL</sequence>
<accession>A0A151ASE9</accession>
<keyword evidence="1" id="KW-0812">Transmembrane</keyword>
<keyword evidence="1" id="KW-0472">Membrane</keyword>
<dbReference type="RefSeq" id="WP_066827363.1">
    <property type="nucleotide sequence ID" value="NZ_LTBA01000070.1"/>
</dbReference>
<keyword evidence="3" id="KW-1185">Reference proteome</keyword>
<evidence type="ECO:0000256" key="1">
    <source>
        <dbReference type="SAM" id="Phobius"/>
    </source>
</evidence>
<name>A0A151ASE9_9CLOT</name>
<gene>
    <name evidence="2" type="ORF">CLTEP_26100</name>
</gene>
<proteinExistence type="predicted"/>
<evidence type="ECO:0000313" key="3">
    <source>
        <dbReference type="Proteomes" id="UP000075531"/>
    </source>
</evidence>
<reference evidence="2 3" key="1">
    <citation type="submission" date="2016-02" db="EMBL/GenBank/DDBJ databases">
        <title>Genome sequence of Clostridium tepidiprofundi DSM 19306.</title>
        <authorList>
            <person name="Poehlein A."/>
            <person name="Daniel R."/>
        </authorList>
    </citation>
    <scope>NUCLEOTIDE SEQUENCE [LARGE SCALE GENOMIC DNA]</scope>
    <source>
        <strain evidence="2 3">DSM 19306</strain>
    </source>
</reference>
<comment type="caution">
    <text evidence="2">The sequence shown here is derived from an EMBL/GenBank/DDBJ whole genome shotgun (WGS) entry which is preliminary data.</text>
</comment>
<keyword evidence="1" id="KW-1133">Transmembrane helix</keyword>
<dbReference type="Proteomes" id="UP000075531">
    <property type="component" value="Unassembled WGS sequence"/>
</dbReference>
<dbReference type="PATRIC" id="fig|1121338.3.peg.2714"/>
<dbReference type="EMBL" id="LTBA01000070">
    <property type="protein sequence ID" value="KYH30503.1"/>
    <property type="molecule type" value="Genomic_DNA"/>
</dbReference>